<dbReference type="EMBL" id="BQNB010020284">
    <property type="protein sequence ID" value="GJT94312.1"/>
    <property type="molecule type" value="Genomic_DNA"/>
</dbReference>
<dbReference type="PANTHER" id="PTHR27003">
    <property type="entry name" value="OS07G0166700 PROTEIN"/>
    <property type="match status" value="1"/>
</dbReference>
<dbReference type="PANTHER" id="PTHR27003:SF471">
    <property type="entry name" value="VASCULAR ENDOTHELIAL GROWTH FACTOR RECEPTOR 2 (VEGFR2)-RELATED"/>
    <property type="match status" value="1"/>
</dbReference>
<sequence>MEVVIKEHEKAIRFQKSNKYNLYISLENIQVAIENFSNDKCIKEGRYWKQYEGQIPLDNTNEHTIVVVKQFDNKSDEGRMCFLTKIKVLVEFKHKNIVALVGYNDEMGERIICYENTPNGRLSKCVQDASLCWMQRMKICIDIVTELGFLHKGYMVHSDIKSASILLNKWNAKIYDMKLASNAWNTKQWKHSCDDYGSLGFMNPEMENYVTVESDWYLLCMILLETFCGRFTKDLEPWGFCKNTLVRCASIEYFINQVAFDGIKEQINGKSCNKFFKVAFQCGKVIESPWRVSESLDKALEAQEDHEIWEPKLPIDY</sequence>
<evidence type="ECO:0000259" key="1">
    <source>
        <dbReference type="PROSITE" id="PS50011"/>
    </source>
</evidence>
<dbReference type="InterPro" id="IPR011009">
    <property type="entry name" value="Kinase-like_dom_sf"/>
</dbReference>
<dbReference type="Proteomes" id="UP001151760">
    <property type="component" value="Unassembled WGS sequence"/>
</dbReference>
<dbReference type="InterPro" id="IPR045272">
    <property type="entry name" value="ANXUR1/2-like"/>
</dbReference>
<evidence type="ECO:0000313" key="2">
    <source>
        <dbReference type="EMBL" id="GJT94312.1"/>
    </source>
</evidence>
<dbReference type="Gene3D" id="1.10.510.10">
    <property type="entry name" value="Transferase(Phosphotransferase) domain 1"/>
    <property type="match status" value="1"/>
</dbReference>
<organism evidence="2 3">
    <name type="scientific">Tanacetum coccineum</name>
    <dbReference type="NCBI Taxonomy" id="301880"/>
    <lineage>
        <taxon>Eukaryota</taxon>
        <taxon>Viridiplantae</taxon>
        <taxon>Streptophyta</taxon>
        <taxon>Embryophyta</taxon>
        <taxon>Tracheophyta</taxon>
        <taxon>Spermatophyta</taxon>
        <taxon>Magnoliopsida</taxon>
        <taxon>eudicotyledons</taxon>
        <taxon>Gunneridae</taxon>
        <taxon>Pentapetalae</taxon>
        <taxon>asterids</taxon>
        <taxon>campanulids</taxon>
        <taxon>Asterales</taxon>
        <taxon>Asteraceae</taxon>
        <taxon>Asteroideae</taxon>
        <taxon>Anthemideae</taxon>
        <taxon>Anthemidinae</taxon>
        <taxon>Tanacetum</taxon>
    </lineage>
</organism>
<gene>
    <name evidence="2" type="ORF">Tco_1083157</name>
</gene>
<dbReference type="InterPro" id="IPR000719">
    <property type="entry name" value="Prot_kinase_dom"/>
</dbReference>
<feature type="domain" description="Protein kinase" evidence="1">
    <location>
        <begin position="36"/>
        <end position="317"/>
    </location>
</feature>
<evidence type="ECO:0000313" key="3">
    <source>
        <dbReference type="Proteomes" id="UP001151760"/>
    </source>
</evidence>
<dbReference type="Gene3D" id="3.30.200.20">
    <property type="entry name" value="Phosphorylase Kinase, domain 1"/>
    <property type="match status" value="1"/>
</dbReference>
<dbReference type="InterPro" id="IPR001245">
    <property type="entry name" value="Ser-Thr/Tyr_kinase_cat_dom"/>
</dbReference>
<accession>A0ABQ5I4M6</accession>
<dbReference type="PROSITE" id="PS50011">
    <property type="entry name" value="PROTEIN_KINASE_DOM"/>
    <property type="match status" value="1"/>
</dbReference>
<comment type="caution">
    <text evidence="2">The sequence shown here is derived from an EMBL/GenBank/DDBJ whole genome shotgun (WGS) entry which is preliminary data.</text>
</comment>
<reference evidence="2" key="2">
    <citation type="submission" date="2022-01" db="EMBL/GenBank/DDBJ databases">
        <authorList>
            <person name="Yamashiro T."/>
            <person name="Shiraishi A."/>
            <person name="Satake H."/>
            <person name="Nakayama K."/>
        </authorList>
    </citation>
    <scope>NUCLEOTIDE SEQUENCE</scope>
</reference>
<dbReference type="SUPFAM" id="SSF56112">
    <property type="entry name" value="Protein kinase-like (PK-like)"/>
    <property type="match status" value="1"/>
</dbReference>
<reference evidence="2" key="1">
    <citation type="journal article" date="2022" name="Int. J. Mol. Sci.">
        <title>Draft Genome of Tanacetum Coccineum: Genomic Comparison of Closely Related Tanacetum-Family Plants.</title>
        <authorList>
            <person name="Yamashiro T."/>
            <person name="Shiraishi A."/>
            <person name="Nakayama K."/>
            <person name="Satake H."/>
        </authorList>
    </citation>
    <scope>NUCLEOTIDE SEQUENCE</scope>
</reference>
<keyword evidence="3" id="KW-1185">Reference proteome</keyword>
<proteinExistence type="predicted"/>
<name>A0ABQ5I4M6_9ASTR</name>
<protein>
    <submittedName>
        <fullName evidence="2">Kinase-like domain, phloem protein 2-like protein</fullName>
    </submittedName>
</protein>
<dbReference type="Pfam" id="PF07714">
    <property type="entry name" value="PK_Tyr_Ser-Thr"/>
    <property type="match status" value="1"/>
</dbReference>
<dbReference type="SMART" id="SM00220">
    <property type="entry name" value="S_TKc"/>
    <property type="match status" value="1"/>
</dbReference>